<evidence type="ECO:0000313" key="9">
    <source>
        <dbReference type="EMBL" id="VGO18876.1"/>
    </source>
</evidence>
<dbReference type="EMBL" id="CAAHFH010000001">
    <property type="protein sequence ID" value="VGO18876.1"/>
    <property type="molecule type" value="Genomic_DNA"/>
</dbReference>
<organism evidence="9 10">
    <name type="scientific">Pontiella sulfatireligans</name>
    <dbReference type="NCBI Taxonomy" id="2750658"/>
    <lineage>
        <taxon>Bacteria</taxon>
        <taxon>Pseudomonadati</taxon>
        <taxon>Kiritimatiellota</taxon>
        <taxon>Kiritimatiellia</taxon>
        <taxon>Kiritimatiellales</taxon>
        <taxon>Pontiellaceae</taxon>
        <taxon>Pontiella</taxon>
    </lineage>
</organism>
<dbReference type="GO" id="GO:0005576">
    <property type="term" value="C:extracellular region"/>
    <property type="evidence" value="ECO:0007669"/>
    <property type="project" value="InterPro"/>
</dbReference>
<dbReference type="InterPro" id="IPR008929">
    <property type="entry name" value="Chondroitin_lyas"/>
</dbReference>
<sequence length="928" mass="100679">MTVRTILKSIAVVAALNSAAAMGVSTVYIDFGPSGDTYSDVSEKYNNFSGAGTKSLVDTNNASSAISLQYALYGGTYNYASGTDRDPIPGISSDLTTDRIYAGTGGAADVGEFGCTLTFSGLDPAGTCNITAWPSQTGVSSTWKVAAGSGDAAEYIQDATTRNNAFEWNNITPDASGNVVITGRATSNSKWKSVGLSGVAITAIPAPVTVDLSFENGTNVMVNAKSLNQSFQYSLQCCTNLVLGSWESFGQPVVGVRSNSWSDLRNVPFSFYRLNGQDQKIDMALIRSQFIEFYSALAPADSVTQANLDSMLAGGTWADVDYESEATASWPTTLHLSRLLSMAESYANHDSSFYEDPVLLGAILDGLQHWLDEDYYNSNWFNWKIAVPLLFERTFILLDDDLPSAMYTEARWKIFNSTAMDMTGANQVSLATKVFMRGLLDEDASLMIRASEILWSELYVTTDEGIQPDWSFHQHGPQQQFGNYGLGMTAMMIEQGLTMRDTLYAPAADRLAILRNFMLEGESWVLWNGRMDISAVGRMIYPGSQLGKGSKLKSQLLDMIKIDSAATALYEQALAPTNAIVGHKSFWRSDMAVHRRPDWYSSVKMCSTRVVGTETANEQNLLGIHLADGVHYVYQDGAEYEDAMGLWDWHRLSGTTCDQGNHSLKPTGYDKDYGESAFVGVLNDGTNGMATMIYKRNSLSARKSWFFGEDSVVCLGAGIGGTTLGSVYTSVQQSWLNGPVVTASGILTNGTYVLAADSWVQHNGIGYHMLQPSTLHFDTVTGNWLDINSTFDDGPVTGSVFSIWIDHGTSPVDGTYAYTLYPRTDAADMESKIQADNTTVLTNSVSLQAIESNAGVQAAFYSAGILTTPDGMLVEVDQPCLLMLKEDRFIACEPTQQLASLTVTVDGISYPVSLSAGGFAGRQVEVEF</sequence>
<dbReference type="PANTHER" id="PTHR38481">
    <property type="entry name" value="HYALURONATE LYASE"/>
    <property type="match status" value="1"/>
</dbReference>
<keyword evidence="3" id="KW-0456">Lyase</keyword>
<feature type="signal peptide" evidence="5">
    <location>
        <begin position="1"/>
        <end position="23"/>
    </location>
</feature>
<feature type="domain" description="Polysaccharide lyase family 8 central" evidence="6">
    <location>
        <begin position="583"/>
        <end position="824"/>
    </location>
</feature>
<dbReference type="InterPro" id="IPR011071">
    <property type="entry name" value="Lyase_8-like_C"/>
</dbReference>
<feature type="domain" description="Polysaccharide lyase 8 N-terminal alpha-helical" evidence="8">
    <location>
        <begin position="297"/>
        <end position="562"/>
    </location>
</feature>
<dbReference type="InterPro" id="IPR012970">
    <property type="entry name" value="Lyase_8_alpha_N"/>
</dbReference>
<dbReference type="SUPFAM" id="SSF48230">
    <property type="entry name" value="Chondroitin AC/alginate lyase"/>
    <property type="match status" value="1"/>
</dbReference>
<dbReference type="InterPro" id="IPR011013">
    <property type="entry name" value="Gal_mutarotase_sf_dom"/>
</dbReference>
<dbReference type="InterPro" id="IPR004103">
    <property type="entry name" value="Lyase_8_C"/>
</dbReference>
<proteinExistence type="inferred from homology"/>
<evidence type="ECO:0000259" key="6">
    <source>
        <dbReference type="Pfam" id="PF02278"/>
    </source>
</evidence>
<dbReference type="Gene3D" id="2.70.98.10">
    <property type="match status" value="1"/>
</dbReference>
<feature type="chain" id="PRO_5025548149" evidence="5">
    <location>
        <begin position="24"/>
        <end position="928"/>
    </location>
</feature>
<feature type="domain" description="Polysaccharide lyase family 8 C-terminal" evidence="7">
    <location>
        <begin position="839"/>
        <end position="902"/>
    </location>
</feature>
<dbReference type="PANTHER" id="PTHR38481:SF1">
    <property type="entry name" value="HYALURONATE LYASE"/>
    <property type="match status" value="1"/>
</dbReference>
<evidence type="ECO:0000256" key="1">
    <source>
        <dbReference type="ARBA" id="ARBA00006699"/>
    </source>
</evidence>
<keyword evidence="2 5" id="KW-0732">Signal</keyword>
<dbReference type="GO" id="GO:0005975">
    <property type="term" value="P:carbohydrate metabolic process"/>
    <property type="evidence" value="ECO:0007669"/>
    <property type="project" value="InterPro"/>
</dbReference>
<gene>
    <name evidence="9" type="primary">cslA_3</name>
    <name evidence="9" type="ORF">SCARR_00929</name>
</gene>
<evidence type="ECO:0000259" key="8">
    <source>
        <dbReference type="Pfam" id="PF08124"/>
    </source>
</evidence>
<dbReference type="InterPro" id="IPR003159">
    <property type="entry name" value="Lyase_8_central_dom"/>
</dbReference>
<evidence type="ECO:0000256" key="3">
    <source>
        <dbReference type="ARBA" id="ARBA00023239"/>
    </source>
</evidence>
<evidence type="ECO:0000259" key="7">
    <source>
        <dbReference type="Pfam" id="PF02884"/>
    </source>
</evidence>
<dbReference type="InterPro" id="IPR014718">
    <property type="entry name" value="GH-type_carb-bd"/>
</dbReference>
<name>A0A6C2UI31_9BACT</name>
<accession>A0A6C2UI31</accession>
<dbReference type="Gene3D" id="2.60.220.10">
    <property type="entry name" value="Polysaccharide lyase family 8-like, C-terminal"/>
    <property type="match status" value="1"/>
</dbReference>
<comment type="similarity">
    <text evidence="1">Belongs to the polysaccharide lyase 8 family.</text>
</comment>
<dbReference type="SUPFAM" id="SSF74650">
    <property type="entry name" value="Galactose mutarotase-like"/>
    <property type="match status" value="1"/>
</dbReference>
<dbReference type="AlphaFoldDB" id="A0A6C2UI31"/>
<dbReference type="Gene3D" id="1.50.10.100">
    <property type="entry name" value="Chondroitin AC/alginate lyase"/>
    <property type="match status" value="1"/>
</dbReference>
<feature type="active site" evidence="4">
    <location>
        <position position="484"/>
    </location>
</feature>
<feature type="active site" evidence="4">
    <location>
        <position position="538"/>
    </location>
</feature>
<dbReference type="RefSeq" id="WP_136060323.1">
    <property type="nucleotide sequence ID" value="NZ_CAAHFH010000001.1"/>
</dbReference>
<dbReference type="Pfam" id="PF02278">
    <property type="entry name" value="Lyase_8"/>
    <property type="match status" value="1"/>
</dbReference>
<protein>
    <submittedName>
        <fullName evidence="9">Chondroitinase-AC</fullName>
    </submittedName>
</protein>
<dbReference type="SUPFAM" id="SSF49863">
    <property type="entry name" value="Hyaluronate lyase-like, C-terminal domain"/>
    <property type="match status" value="1"/>
</dbReference>
<dbReference type="InterPro" id="IPR038970">
    <property type="entry name" value="Lyase_8"/>
</dbReference>
<keyword evidence="10" id="KW-1185">Reference proteome</keyword>
<evidence type="ECO:0000256" key="2">
    <source>
        <dbReference type="ARBA" id="ARBA00022729"/>
    </source>
</evidence>
<dbReference type="Proteomes" id="UP000346198">
    <property type="component" value="Unassembled WGS sequence"/>
</dbReference>
<feature type="active site" evidence="4">
    <location>
        <position position="475"/>
    </location>
</feature>
<dbReference type="Pfam" id="PF02884">
    <property type="entry name" value="Lyase_8_C"/>
    <property type="match status" value="1"/>
</dbReference>
<reference evidence="9 10" key="1">
    <citation type="submission" date="2019-04" db="EMBL/GenBank/DDBJ databases">
        <authorList>
            <person name="Van Vliet M D."/>
        </authorList>
    </citation>
    <scope>NUCLEOTIDE SEQUENCE [LARGE SCALE GENOMIC DNA]</scope>
    <source>
        <strain evidence="9 10">F21</strain>
    </source>
</reference>
<evidence type="ECO:0000256" key="4">
    <source>
        <dbReference type="PIRSR" id="PIRSR638970-1"/>
    </source>
</evidence>
<dbReference type="GO" id="GO:0016837">
    <property type="term" value="F:carbon-oxygen lyase activity, acting on polysaccharides"/>
    <property type="evidence" value="ECO:0007669"/>
    <property type="project" value="UniProtKB-ARBA"/>
</dbReference>
<dbReference type="GO" id="GO:0030246">
    <property type="term" value="F:carbohydrate binding"/>
    <property type="evidence" value="ECO:0007669"/>
    <property type="project" value="InterPro"/>
</dbReference>
<evidence type="ECO:0000313" key="10">
    <source>
        <dbReference type="Proteomes" id="UP000346198"/>
    </source>
</evidence>
<evidence type="ECO:0000256" key="5">
    <source>
        <dbReference type="SAM" id="SignalP"/>
    </source>
</evidence>
<dbReference type="Pfam" id="PF08124">
    <property type="entry name" value="Lyase_8_N"/>
    <property type="match status" value="1"/>
</dbReference>